<evidence type="ECO:0000256" key="2">
    <source>
        <dbReference type="ARBA" id="ARBA00022475"/>
    </source>
</evidence>
<dbReference type="HAMAP" id="MF_00161">
    <property type="entry name" value="LspA"/>
    <property type="match status" value="1"/>
</dbReference>
<keyword evidence="4 10" id="KW-0645">Protease</keyword>
<keyword evidence="6 10" id="KW-0064">Aspartyl protease</keyword>
<protein>
    <recommendedName>
        <fullName evidence="10">Lipoprotein signal peptidase</fullName>
        <ecNumber evidence="10">3.4.23.36</ecNumber>
    </recommendedName>
    <alternativeName>
        <fullName evidence="10">Prolipoprotein signal peptidase</fullName>
    </alternativeName>
    <alternativeName>
        <fullName evidence="10">Signal peptidase II</fullName>
        <shortName evidence="10">SPase II</shortName>
    </alternativeName>
</protein>
<feature type="active site" evidence="10">
    <location>
        <position position="159"/>
    </location>
</feature>
<accession>A0A968GEM8</accession>
<gene>
    <name evidence="10" type="primary">lspA</name>
    <name evidence="11" type="ORF">HCT48_02630</name>
</gene>
<keyword evidence="2 10" id="KW-1003">Cell membrane</keyword>
<dbReference type="Proteomes" id="UP000778951">
    <property type="component" value="Unassembled WGS sequence"/>
</dbReference>
<dbReference type="Pfam" id="PF01252">
    <property type="entry name" value="Peptidase_A8"/>
    <property type="match status" value="1"/>
</dbReference>
<comment type="caution">
    <text evidence="11">The sequence shown here is derived from an EMBL/GenBank/DDBJ whole genome shotgun (WGS) entry which is preliminary data.</text>
</comment>
<evidence type="ECO:0000313" key="11">
    <source>
        <dbReference type="EMBL" id="NIZ69108.1"/>
    </source>
</evidence>
<evidence type="ECO:0000256" key="4">
    <source>
        <dbReference type="ARBA" id="ARBA00022670"/>
    </source>
</evidence>
<keyword evidence="12" id="KW-1185">Reference proteome</keyword>
<organism evidence="11 12">
    <name type="scientific">Entomospira culicis</name>
    <dbReference type="NCBI Taxonomy" id="2719989"/>
    <lineage>
        <taxon>Bacteria</taxon>
        <taxon>Pseudomonadati</taxon>
        <taxon>Spirochaetota</taxon>
        <taxon>Spirochaetia</taxon>
        <taxon>Spirochaetales</taxon>
        <taxon>Spirochaetaceae</taxon>
        <taxon>Entomospira</taxon>
    </lineage>
</organism>
<evidence type="ECO:0000256" key="9">
    <source>
        <dbReference type="ARBA" id="ARBA00023136"/>
    </source>
</evidence>
<dbReference type="PANTHER" id="PTHR33695">
    <property type="entry name" value="LIPOPROTEIN SIGNAL PEPTIDASE"/>
    <property type="match status" value="1"/>
</dbReference>
<feature type="active site" evidence="10">
    <location>
        <position position="137"/>
    </location>
</feature>
<comment type="similarity">
    <text evidence="1 10">Belongs to the peptidase A8 family.</text>
</comment>
<dbReference type="GO" id="GO:0004190">
    <property type="term" value="F:aspartic-type endopeptidase activity"/>
    <property type="evidence" value="ECO:0007669"/>
    <property type="project" value="UniProtKB-UniRule"/>
</dbReference>
<keyword evidence="5 10" id="KW-0812">Transmembrane</keyword>
<evidence type="ECO:0000256" key="6">
    <source>
        <dbReference type="ARBA" id="ARBA00022750"/>
    </source>
</evidence>
<keyword evidence="9 10" id="KW-0472">Membrane</keyword>
<comment type="subcellular location">
    <subcellularLocation>
        <location evidence="10">Cell membrane</location>
        <topology evidence="10">Multi-pass membrane protein</topology>
    </subcellularLocation>
</comment>
<evidence type="ECO:0000313" key="12">
    <source>
        <dbReference type="Proteomes" id="UP000778951"/>
    </source>
</evidence>
<evidence type="ECO:0000256" key="8">
    <source>
        <dbReference type="ARBA" id="ARBA00022989"/>
    </source>
</evidence>
<reference evidence="11" key="1">
    <citation type="submission" date="2020-03" db="EMBL/GenBank/DDBJ databases">
        <title>Spirochaetal bacteria isolated from arthropods constitute a novel genus Entomospira genus novum within the order Spirochaetales.</title>
        <authorList>
            <person name="Grana-Miraglia L."/>
            <person name="Sikutova S."/>
            <person name="Fingerle V."/>
            <person name="Sing A."/>
            <person name="Castillo-Ramirez S."/>
            <person name="Margos G."/>
            <person name="Rudolf I."/>
        </authorList>
    </citation>
    <scope>NUCLEOTIDE SEQUENCE</scope>
    <source>
        <strain evidence="11">BR149</strain>
    </source>
</reference>
<dbReference type="GO" id="GO:0005886">
    <property type="term" value="C:plasma membrane"/>
    <property type="evidence" value="ECO:0007669"/>
    <property type="project" value="UniProtKB-SubCell"/>
</dbReference>
<keyword evidence="8 10" id="KW-1133">Transmembrane helix</keyword>
<dbReference type="PANTHER" id="PTHR33695:SF1">
    <property type="entry name" value="LIPOPROTEIN SIGNAL PEPTIDASE"/>
    <property type="match status" value="1"/>
</dbReference>
<evidence type="ECO:0000256" key="10">
    <source>
        <dbReference type="HAMAP-Rule" id="MF_00161"/>
    </source>
</evidence>
<dbReference type="NCBIfam" id="TIGR00077">
    <property type="entry name" value="lspA"/>
    <property type="match status" value="1"/>
</dbReference>
<comment type="pathway">
    <text evidence="10">Protein modification; lipoprotein biosynthesis (signal peptide cleavage).</text>
</comment>
<dbReference type="AlphaFoldDB" id="A0A968GEM8"/>
<evidence type="ECO:0000256" key="7">
    <source>
        <dbReference type="ARBA" id="ARBA00022801"/>
    </source>
</evidence>
<sequence>MKSKQRLLHTIIILSVILLDQWSKWLIVKHVPLYSHPVFSWGGDFFQIIHVRNTGALFSFGHQWPFWINMILLKIIPTILLFYLMFLLIAPRPMIVKIPQKFQLNLKPLSAVAFAFAVGGGLGNMIDRFFRPAGVVDFLDVKFYGIFGWERWPTFNVADMAVVFFMILFFLSEILQKKEPKA</sequence>
<proteinExistence type="inferred from homology"/>
<name>A0A968GEM8_9SPIO</name>
<comment type="catalytic activity">
    <reaction evidence="10">
        <text>Release of signal peptides from bacterial membrane prolipoproteins. Hydrolyzes -Xaa-Yaa-Zaa-|-(S,diacylglyceryl)Cys-, in which Xaa is hydrophobic (preferably Leu), and Yaa (Ala or Ser) and Zaa (Gly or Ala) have small, neutral side chains.</text>
        <dbReference type="EC" id="3.4.23.36"/>
    </reaction>
</comment>
<comment type="function">
    <text evidence="10">This protein specifically catalyzes the removal of signal peptides from prolipoproteins.</text>
</comment>
<evidence type="ECO:0000256" key="5">
    <source>
        <dbReference type="ARBA" id="ARBA00022692"/>
    </source>
</evidence>
<feature type="transmembrane region" description="Helical" evidence="10">
    <location>
        <begin position="109"/>
        <end position="126"/>
    </location>
</feature>
<dbReference type="InterPro" id="IPR001872">
    <property type="entry name" value="Peptidase_A8"/>
</dbReference>
<keyword evidence="3" id="KW-0997">Cell inner membrane</keyword>
<dbReference type="EMBL" id="JAATLM010000001">
    <property type="protein sequence ID" value="NIZ69108.1"/>
    <property type="molecule type" value="Genomic_DNA"/>
</dbReference>
<dbReference type="RefSeq" id="WP_167695209.1">
    <property type="nucleotide sequence ID" value="NZ_CP118181.1"/>
</dbReference>
<evidence type="ECO:0000256" key="3">
    <source>
        <dbReference type="ARBA" id="ARBA00022519"/>
    </source>
</evidence>
<feature type="transmembrane region" description="Helical" evidence="10">
    <location>
        <begin position="152"/>
        <end position="171"/>
    </location>
</feature>
<feature type="transmembrane region" description="Helical" evidence="10">
    <location>
        <begin position="7"/>
        <end position="27"/>
    </location>
</feature>
<dbReference type="EC" id="3.4.23.36" evidence="10"/>
<keyword evidence="7 10" id="KW-0378">Hydrolase</keyword>
<evidence type="ECO:0000256" key="1">
    <source>
        <dbReference type="ARBA" id="ARBA00006139"/>
    </source>
</evidence>
<dbReference type="GO" id="GO:0006508">
    <property type="term" value="P:proteolysis"/>
    <property type="evidence" value="ECO:0007669"/>
    <property type="project" value="UniProtKB-KW"/>
</dbReference>
<feature type="transmembrane region" description="Helical" evidence="10">
    <location>
        <begin position="66"/>
        <end position="89"/>
    </location>
</feature>